<proteinExistence type="predicted"/>
<dbReference type="PANTHER" id="PTHR45661">
    <property type="entry name" value="SURFACE ANTIGEN"/>
    <property type="match status" value="1"/>
</dbReference>
<dbReference type="EMBL" id="DVJP01000049">
    <property type="protein sequence ID" value="HIS76608.1"/>
    <property type="molecule type" value="Genomic_DNA"/>
</dbReference>
<dbReference type="Pfam" id="PF13306">
    <property type="entry name" value="LRR_5"/>
    <property type="match status" value="1"/>
</dbReference>
<dbReference type="SUPFAM" id="SSF52058">
    <property type="entry name" value="L domain-like"/>
    <property type="match status" value="1"/>
</dbReference>
<reference evidence="2" key="2">
    <citation type="journal article" date="2021" name="PeerJ">
        <title>Extensive microbial diversity within the chicken gut microbiome revealed by metagenomics and culture.</title>
        <authorList>
            <person name="Gilroy R."/>
            <person name="Ravi A."/>
            <person name="Getino M."/>
            <person name="Pursley I."/>
            <person name="Horton D.L."/>
            <person name="Alikhan N.F."/>
            <person name="Baker D."/>
            <person name="Gharbi K."/>
            <person name="Hall N."/>
            <person name="Watson M."/>
            <person name="Adriaenssens E.M."/>
            <person name="Foster-Nyarko E."/>
            <person name="Jarju S."/>
            <person name="Secka A."/>
            <person name="Antonio M."/>
            <person name="Oren A."/>
            <person name="Chaudhuri R.R."/>
            <person name="La Ragione R."/>
            <person name="Hildebrand F."/>
            <person name="Pallen M.J."/>
        </authorList>
    </citation>
    <scope>NUCLEOTIDE SEQUENCE</scope>
    <source>
        <strain evidence="2">CHK199-13235</strain>
    </source>
</reference>
<dbReference type="InterPro" id="IPR026906">
    <property type="entry name" value="LRR_5"/>
</dbReference>
<name>A0A9D1FNC7_9FIRM</name>
<gene>
    <name evidence="2" type="ORF">IAB51_07335</name>
</gene>
<evidence type="ECO:0000313" key="3">
    <source>
        <dbReference type="Proteomes" id="UP000824002"/>
    </source>
</evidence>
<protein>
    <submittedName>
        <fullName evidence="2">Leucine-rich repeat domain-containing protein</fullName>
    </submittedName>
</protein>
<dbReference type="PANTHER" id="PTHR45661:SF3">
    <property type="entry name" value="IG-LIKE DOMAIN-CONTAINING PROTEIN"/>
    <property type="match status" value="1"/>
</dbReference>
<comment type="caution">
    <text evidence="2">The sequence shown here is derived from an EMBL/GenBank/DDBJ whole genome shotgun (WGS) entry which is preliminary data.</text>
</comment>
<accession>A0A9D1FNC7</accession>
<dbReference type="InterPro" id="IPR032675">
    <property type="entry name" value="LRR_dom_sf"/>
</dbReference>
<evidence type="ECO:0000313" key="2">
    <source>
        <dbReference type="EMBL" id="HIS76608.1"/>
    </source>
</evidence>
<dbReference type="AlphaFoldDB" id="A0A9D1FNC7"/>
<feature type="region of interest" description="Disordered" evidence="1">
    <location>
        <begin position="63"/>
        <end position="98"/>
    </location>
</feature>
<dbReference type="Gene3D" id="3.80.10.10">
    <property type="entry name" value="Ribonuclease Inhibitor"/>
    <property type="match status" value="1"/>
</dbReference>
<evidence type="ECO:0000256" key="1">
    <source>
        <dbReference type="SAM" id="MobiDB-lite"/>
    </source>
</evidence>
<dbReference type="Proteomes" id="UP000824002">
    <property type="component" value="Unassembled WGS sequence"/>
</dbReference>
<reference evidence="2" key="1">
    <citation type="submission" date="2020-10" db="EMBL/GenBank/DDBJ databases">
        <authorList>
            <person name="Gilroy R."/>
        </authorList>
    </citation>
    <scope>NUCLEOTIDE SEQUENCE</scope>
    <source>
        <strain evidence="2">CHK199-13235</strain>
    </source>
</reference>
<organism evidence="2 3">
    <name type="scientific">Candidatus Merdivicinus excrementipullorum</name>
    <dbReference type="NCBI Taxonomy" id="2840867"/>
    <lineage>
        <taxon>Bacteria</taxon>
        <taxon>Bacillati</taxon>
        <taxon>Bacillota</taxon>
        <taxon>Clostridia</taxon>
        <taxon>Eubacteriales</taxon>
        <taxon>Oscillospiraceae</taxon>
        <taxon>Oscillospiraceae incertae sedis</taxon>
        <taxon>Candidatus Merdivicinus</taxon>
    </lineage>
</organism>
<sequence>MADMKCPVCGYDCSRNPFRAPSLARIARTSTVFDPSEMVVRPKAEWDRLQAELASLRAELNSLRQERNRPQSRPAAQKSIPSPAPRPSSPAQSSDEDRWRLKNGAILGREAAWYPEVVTVPSKLGGRPATRLGPFALYNQSSIRRVIIAEGITALEAYSLGENPKLEAVKLPSTLKTIERYAFWKNPLLRSVDLPEGLERIGDCAFWYCKSLTEISLPDSLQKLGQQCFCYCENLRTVVFSRYWRGREAEIRAAGIDMGKVRFRP</sequence>
<dbReference type="InterPro" id="IPR053139">
    <property type="entry name" value="Surface_bspA-like"/>
</dbReference>